<dbReference type="Pfam" id="PF08448">
    <property type="entry name" value="PAS_4"/>
    <property type="match status" value="1"/>
</dbReference>
<dbReference type="PANTHER" id="PTHR44757:SF2">
    <property type="entry name" value="BIOFILM ARCHITECTURE MAINTENANCE PROTEIN MBAA"/>
    <property type="match status" value="1"/>
</dbReference>
<dbReference type="PROSITE" id="PS50112">
    <property type="entry name" value="PAS"/>
    <property type="match status" value="4"/>
</dbReference>
<dbReference type="SMART" id="SM00091">
    <property type="entry name" value="PAS"/>
    <property type="match status" value="5"/>
</dbReference>
<feature type="domain" description="PAS" evidence="2">
    <location>
        <begin position="58"/>
        <end position="123"/>
    </location>
</feature>
<reference evidence="5" key="1">
    <citation type="submission" date="2011-12" db="EMBL/GenBank/DDBJ databases">
        <title>Complete sequence of Methanoregula formicicum SMSP.</title>
        <authorList>
            <person name="Lucas S."/>
            <person name="Han J."/>
            <person name="Lapidus A."/>
            <person name="Cheng J.-F."/>
            <person name="Goodwin L."/>
            <person name="Pitluck S."/>
            <person name="Peters L."/>
            <person name="Ovchinnikova G."/>
            <person name="Teshima H."/>
            <person name="Detter J.C."/>
            <person name="Han C."/>
            <person name="Tapia R."/>
            <person name="Land M."/>
            <person name="Hauser L."/>
            <person name="Kyrpides N."/>
            <person name="Ivanova N."/>
            <person name="Pagani I."/>
            <person name="Imachi H."/>
            <person name="Tamaki H."/>
            <person name="Sekiguchi Y."/>
            <person name="Kamagata Y."/>
            <person name="Cadillo-Quiroz H."/>
            <person name="Zinder S."/>
            <person name="Liu W.-T."/>
            <person name="Woyke T."/>
        </authorList>
    </citation>
    <scope>NUCLEOTIDE SEQUENCE [LARGE SCALE GENOMIC DNA]</scope>
    <source>
        <strain evidence="5">DSM 22288 / NBRC 105244 / SMSP</strain>
    </source>
</reference>
<dbReference type="SUPFAM" id="SSF55781">
    <property type="entry name" value="GAF domain-like"/>
    <property type="match status" value="1"/>
</dbReference>
<name>L0H9Q0_METFS</name>
<dbReference type="Pfam" id="PF13426">
    <property type="entry name" value="PAS_9"/>
    <property type="match status" value="2"/>
</dbReference>
<feature type="domain" description="PAS" evidence="2">
    <location>
        <begin position="580"/>
        <end position="638"/>
    </location>
</feature>
<dbReference type="InterPro" id="IPR003018">
    <property type="entry name" value="GAF"/>
</dbReference>
<dbReference type="InParanoid" id="L0H9Q0"/>
<dbReference type="SMART" id="SM00065">
    <property type="entry name" value="GAF"/>
    <property type="match status" value="1"/>
</dbReference>
<keyword evidence="5" id="KW-1185">Reference proteome</keyword>
<dbReference type="PANTHER" id="PTHR44757">
    <property type="entry name" value="DIGUANYLATE CYCLASE DGCP"/>
    <property type="match status" value="1"/>
</dbReference>
<dbReference type="Gene3D" id="3.30.450.40">
    <property type="match status" value="1"/>
</dbReference>
<sequence>MRDTPNGLTIEEIARAAHLSRTTATKYLNSLFVSGQINMRKSGPAKVYSLSARLPADQVLSKSSGPVLILDDAYTVREASESFLHTFGIRREDLTGRDVAGTAIGPGFIGRIRDSVKQALAGSESVVDAWIPIGKEWRAFRIRIVPLVFGWGAKGVAVRLEDQTGELMAREENSFLADMLNDSPVAITVADFSGNLLYTNKMTLELHGYSSAEFLKKTLMDLDTPDSREGIAMRMKSLMERGKLSFEVEHVHKDGHLIPLEVHAKVVKWGDRDVIVSIATDITERKRAETEIRESEDKFRTIFEHSPYPIAINSAPEQKFLAVNPAFLKASGYTEEELLGKNPTEAGFLSLADATKLAARSLLLGRLENVPLALRAKEGRMIHVIFSSIPVTIAGRSAHLTVSVEVTRLKWVEEELLKKTEDLDTAYRELMAIDRELRRNNDLLRRNEQVLRENAETFRALVEQSMEGIIIVDFSGNVLFANRRALDIAECPPDLRMTRSFNVFDLVSRDFQENAVRDFQQISRGIESYEVYYKFLTVEQNEKWAACIGKKITFRGTPAVLISFRDVTGRKQAEEELRESEQKFSTLFENNPVPLTLVSAEEGRFVDVNEAFLNGTGFSRQEVIGRTATELNLFSDPDAYAGMVARLGEQKQVQGLEMQCRKKNGDLATCRFSSRIILTAGRPHIISTIENISERRAADIAFQTMVSSMLGTSGLEALDRITENLATWLRADCVMIGRILPDREHVEVVSMIRDGKRIAGFSYALEGTPCEDAGEKGFCLYTDNVAQAFPQSRDLQEFGIRGYAGTPLRNSDGEVVGIICIMTRKPLDLPPSARQIIDIIAVKAAAGIGSVPLPQNFRKGTGETAGTVREDTPQEDDCTRGKGQRNPA</sequence>
<dbReference type="InterPro" id="IPR035965">
    <property type="entry name" value="PAS-like_dom_sf"/>
</dbReference>
<feature type="region of interest" description="Disordered" evidence="1">
    <location>
        <begin position="855"/>
        <end position="888"/>
    </location>
</feature>
<evidence type="ECO:0000256" key="1">
    <source>
        <dbReference type="SAM" id="MobiDB-lite"/>
    </source>
</evidence>
<dbReference type="OrthoDB" id="71385at2157"/>
<dbReference type="KEGG" id="mfo:Metfor_0404"/>
<evidence type="ECO:0000313" key="4">
    <source>
        <dbReference type="EMBL" id="AGB01477.1"/>
    </source>
</evidence>
<feature type="domain" description="PAS" evidence="2">
    <location>
        <begin position="295"/>
        <end position="342"/>
    </location>
</feature>
<dbReference type="CDD" id="cd00130">
    <property type="entry name" value="PAS"/>
    <property type="match status" value="5"/>
</dbReference>
<dbReference type="eggNOG" id="arCOG02369">
    <property type="taxonomic scope" value="Archaea"/>
</dbReference>
<dbReference type="Pfam" id="PF13188">
    <property type="entry name" value="PAS_8"/>
    <property type="match status" value="2"/>
</dbReference>
<organism evidence="4 5">
    <name type="scientific">Methanoregula formicica (strain DSM 22288 / NBRC 105244 / SMSP)</name>
    <dbReference type="NCBI Taxonomy" id="593750"/>
    <lineage>
        <taxon>Archaea</taxon>
        <taxon>Methanobacteriati</taxon>
        <taxon>Methanobacteriota</taxon>
        <taxon>Stenosarchaea group</taxon>
        <taxon>Methanomicrobia</taxon>
        <taxon>Methanomicrobiales</taxon>
        <taxon>Methanoregulaceae</taxon>
        <taxon>Methanoregula</taxon>
    </lineage>
</organism>
<dbReference type="InterPro" id="IPR052155">
    <property type="entry name" value="Biofilm_reg_signaling"/>
</dbReference>
<dbReference type="Proteomes" id="UP000010824">
    <property type="component" value="Chromosome"/>
</dbReference>
<accession>L0H9Q0</accession>
<evidence type="ECO:0000259" key="2">
    <source>
        <dbReference type="PROSITE" id="PS50112"/>
    </source>
</evidence>
<dbReference type="InterPro" id="IPR036390">
    <property type="entry name" value="WH_DNA-bd_sf"/>
</dbReference>
<dbReference type="Gene3D" id="3.30.450.20">
    <property type="entry name" value="PAS domain"/>
    <property type="match status" value="5"/>
</dbReference>
<dbReference type="EMBL" id="CP003167">
    <property type="protein sequence ID" value="AGB01477.1"/>
    <property type="molecule type" value="Genomic_DNA"/>
</dbReference>
<gene>
    <name evidence="4" type="ordered locus">Metfor_0404</name>
</gene>
<proteinExistence type="predicted"/>
<dbReference type="eggNOG" id="arCOG02350">
    <property type="taxonomic scope" value="Archaea"/>
</dbReference>
<dbReference type="SUPFAM" id="SSF46785">
    <property type="entry name" value="Winged helix' DNA-binding domain"/>
    <property type="match status" value="1"/>
</dbReference>
<dbReference type="eggNOG" id="arCOG03931">
    <property type="taxonomic scope" value="Archaea"/>
</dbReference>
<dbReference type="eggNOG" id="arCOG02348">
    <property type="taxonomic scope" value="Archaea"/>
</dbReference>
<evidence type="ECO:0000259" key="3">
    <source>
        <dbReference type="PROSITE" id="PS50113"/>
    </source>
</evidence>
<dbReference type="PROSITE" id="PS50113">
    <property type="entry name" value="PAC"/>
    <property type="match status" value="1"/>
</dbReference>
<dbReference type="Pfam" id="PF01590">
    <property type="entry name" value="GAF"/>
    <property type="match status" value="1"/>
</dbReference>
<feature type="compositionally biased region" description="Basic and acidic residues" evidence="1">
    <location>
        <begin position="868"/>
        <end position="880"/>
    </location>
</feature>
<dbReference type="InterPro" id="IPR013656">
    <property type="entry name" value="PAS_4"/>
</dbReference>
<reference evidence="4 5" key="2">
    <citation type="journal article" date="2014" name="Genome Announc.">
        <title>Complete Genome Sequence of Methanoregula formicica SMSPT, a Mesophilic Hydrogenotrophic Methanogen Isolated from a Methanogenic Upflow Anaerobic Sludge Blanket Reactor.</title>
        <authorList>
            <person name="Yamamoto K."/>
            <person name="Tamaki H."/>
            <person name="Cadillo-Quiroz H."/>
            <person name="Imachi H."/>
            <person name="Kyrpides N."/>
            <person name="Woyke T."/>
            <person name="Goodwin L."/>
            <person name="Zinder S.H."/>
            <person name="Kamagata Y."/>
            <person name="Liu W.T."/>
        </authorList>
    </citation>
    <scope>NUCLEOTIDE SEQUENCE [LARGE SCALE GENOMIC DNA]</scope>
    <source>
        <strain evidence="5">DSM 22288 / NBRC 105244 / SMSP</strain>
    </source>
</reference>
<dbReference type="HOGENOM" id="CLU_324829_0_0_2"/>
<dbReference type="InterPro" id="IPR000014">
    <property type="entry name" value="PAS"/>
</dbReference>
<dbReference type="InterPro" id="IPR029016">
    <property type="entry name" value="GAF-like_dom_sf"/>
</dbReference>
<dbReference type="NCBIfam" id="TIGR00229">
    <property type="entry name" value="sensory_box"/>
    <property type="match status" value="4"/>
</dbReference>
<dbReference type="AlphaFoldDB" id="L0H9Q0"/>
<evidence type="ECO:0000313" key="5">
    <source>
        <dbReference type="Proteomes" id="UP000010824"/>
    </source>
</evidence>
<protein>
    <submittedName>
        <fullName evidence="4">PAS domain S-box</fullName>
    </submittedName>
</protein>
<dbReference type="SMART" id="SM00086">
    <property type="entry name" value="PAC"/>
    <property type="match status" value="3"/>
</dbReference>
<feature type="domain" description="PAC" evidence="3">
    <location>
        <begin position="244"/>
        <end position="294"/>
    </location>
</feature>
<dbReference type="SUPFAM" id="SSF55785">
    <property type="entry name" value="PYP-like sensor domain (PAS domain)"/>
    <property type="match status" value="5"/>
</dbReference>
<dbReference type="STRING" id="593750.Metfor_0404"/>
<feature type="domain" description="PAS" evidence="2">
    <location>
        <begin position="172"/>
        <end position="242"/>
    </location>
</feature>
<dbReference type="InterPro" id="IPR000700">
    <property type="entry name" value="PAS-assoc_C"/>
</dbReference>
<dbReference type="InterPro" id="IPR001610">
    <property type="entry name" value="PAC"/>
</dbReference>